<dbReference type="PANTHER" id="PTHR34314">
    <property type="entry name" value="CRENARCHAEAL PROTEIN, PUTATIVE-RELATED"/>
    <property type="match status" value="1"/>
</dbReference>
<dbReference type="Proteomes" id="UP000000641">
    <property type="component" value="Chromosome"/>
</dbReference>
<dbReference type="Pfam" id="PF07788">
    <property type="entry name" value="PDDEXK_10"/>
    <property type="match status" value="1"/>
</dbReference>
<accession>A1S046</accession>
<gene>
    <name evidence="1" type="ordered locus">Tpen_1429</name>
</gene>
<dbReference type="Pfam" id="PF12644">
    <property type="entry name" value="DUF3782"/>
    <property type="match status" value="1"/>
</dbReference>
<dbReference type="InterPro" id="IPR011335">
    <property type="entry name" value="Restrct_endonuc-II-like"/>
</dbReference>
<dbReference type="EnsemblBacteria" id="ABL78826">
    <property type="protein sequence ID" value="ABL78826"/>
    <property type="gene ID" value="Tpen_1429"/>
</dbReference>
<dbReference type="InterPro" id="IPR024271">
    <property type="entry name" value="DUF3782"/>
</dbReference>
<reference evidence="2" key="1">
    <citation type="journal article" date="2008" name="J. Bacteriol.">
        <title>Genome sequence of Thermofilum pendens reveals an exceptional loss of biosynthetic pathways without genome reduction.</title>
        <authorList>
            <person name="Anderson I."/>
            <person name="Rodriguez J."/>
            <person name="Susanti D."/>
            <person name="Porat I."/>
            <person name="Reich C."/>
            <person name="Ulrich L.E."/>
            <person name="Elkins J.G."/>
            <person name="Mavromatis K."/>
            <person name="Lykidis A."/>
            <person name="Kim E."/>
            <person name="Thompson L.S."/>
            <person name="Nolan M."/>
            <person name="Land M."/>
            <person name="Copeland A."/>
            <person name="Lapidus A."/>
            <person name="Lucas S."/>
            <person name="Detter C."/>
            <person name="Zhulin I.B."/>
            <person name="Olsen G.J."/>
            <person name="Whitman W."/>
            <person name="Mukhopadhyay B."/>
            <person name="Bristow J."/>
            <person name="Kyrpides N."/>
        </authorList>
    </citation>
    <scope>NUCLEOTIDE SEQUENCE [LARGE SCALE GENOMIC DNA]</scope>
    <source>
        <strain evidence="2">DSM 2475 / Hrk 5</strain>
    </source>
</reference>
<organism evidence="1 2">
    <name type="scientific">Thermofilum pendens (strain DSM 2475 / Hrk 5)</name>
    <dbReference type="NCBI Taxonomy" id="368408"/>
    <lineage>
        <taxon>Archaea</taxon>
        <taxon>Thermoproteota</taxon>
        <taxon>Thermoprotei</taxon>
        <taxon>Thermofilales</taxon>
        <taxon>Thermofilaceae</taxon>
        <taxon>Thermofilum</taxon>
    </lineage>
</organism>
<dbReference type="PANTHER" id="PTHR34314:SF6">
    <property type="entry name" value="DUF3782 DOMAIN-CONTAINING PROTEIN"/>
    <property type="match status" value="1"/>
</dbReference>
<name>A1S046_THEPD</name>
<evidence type="ECO:0000313" key="1">
    <source>
        <dbReference type="EMBL" id="ABL78826.1"/>
    </source>
</evidence>
<dbReference type="SUPFAM" id="SSF52980">
    <property type="entry name" value="Restriction endonuclease-like"/>
    <property type="match status" value="1"/>
</dbReference>
<evidence type="ECO:0008006" key="3">
    <source>
        <dbReference type="Google" id="ProtNLM"/>
    </source>
</evidence>
<protein>
    <recommendedName>
        <fullName evidence="3">DUF4143 domain-containing protein</fullName>
    </recommendedName>
</protein>
<keyword evidence="2" id="KW-1185">Reference proteome</keyword>
<proteinExistence type="predicted"/>
<evidence type="ECO:0000313" key="2">
    <source>
        <dbReference type="Proteomes" id="UP000000641"/>
    </source>
</evidence>
<dbReference type="HOGENOM" id="CLU_1998851_0_0_2"/>
<sequence length="124" mass="13808">MVVSHRFGVLTESAFREAMKYVVEEVLGAGAVRRVTMYDEEGLVYGHKSEVEVDLVVRDREHILVEVKSRVSRGDVAELYRVGLLYEKLYGVKPRLVLVGGFIDTDAWETAGALGVALKPALKE</sequence>
<dbReference type="EMBL" id="CP000505">
    <property type="protein sequence ID" value="ABL78826.1"/>
    <property type="molecule type" value="Genomic_DNA"/>
</dbReference>
<dbReference type="eggNOG" id="arCOG01423">
    <property type="taxonomic scope" value="Archaea"/>
</dbReference>
<dbReference type="InterPro" id="IPR012431">
    <property type="entry name" value="PDDEXK_10"/>
</dbReference>
<dbReference type="KEGG" id="tpe:Tpen_1429"/>
<dbReference type="AlphaFoldDB" id="A1S046"/>